<feature type="compositionally biased region" description="Basic and acidic residues" evidence="1">
    <location>
        <begin position="16"/>
        <end position="26"/>
    </location>
</feature>
<feature type="compositionally biased region" description="Polar residues" evidence="1">
    <location>
        <begin position="1"/>
        <end position="11"/>
    </location>
</feature>
<evidence type="ECO:0000313" key="3">
    <source>
        <dbReference type="Proteomes" id="UP000596660"/>
    </source>
</evidence>
<name>A0A803MVY5_CHEQI</name>
<dbReference type="Proteomes" id="UP000596660">
    <property type="component" value="Unplaced"/>
</dbReference>
<evidence type="ECO:0000313" key="2">
    <source>
        <dbReference type="EnsemblPlants" id="AUR62036062-RA:cds"/>
    </source>
</evidence>
<sequence>MTDKSVTSSTGLPKHTLQELEREGRSTLKRMAVRPGGTKQARLDPFSSMVEYGNLAPLPKAPLVKNEVPSALRPFNYTPENQKPFDEKSRWVPENPENGYGFGIGDGDGKVVANLGLVIAAMG</sequence>
<protein>
    <submittedName>
        <fullName evidence="2">Uncharacterized protein</fullName>
    </submittedName>
</protein>
<reference evidence="2" key="2">
    <citation type="submission" date="2021-03" db="UniProtKB">
        <authorList>
            <consortium name="EnsemblPlants"/>
        </authorList>
    </citation>
    <scope>IDENTIFICATION</scope>
</reference>
<accession>A0A803MVY5</accession>
<feature type="region of interest" description="Disordered" evidence="1">
    <location>
        <begin position="1"/>
        <end position="28"/>
    </location>
</feature>
<keyword evidence="3" id="KW-1185">Reference proteome</keyword>
<dbReference type="AlphaFoldDB" id="A0A803MVY5"/>
<reference evidence="2" key="1">
    <citation type="journal article" date="2017" name="Nature">
        <title>The genome of Chenopodium quinoa.</title>
        <authorList>
            <person name="Jarvis D.E."/>
            <person name="Ho Y.S."/>
            <person name="Lightfoot D.J."/>
            <person name="Schmoeckel S.M."/>
            <person name="Li B."/>
            <person name="Borm T.J.A."/>
            <person name="Ohyanagi H."/>
            <person name="Mineta K."/>
            <person name="Michell C.T."/>
            <person name="Saber N."/>
            <person name="Kharbatia N.M."/>
            <person name="Rupper R.R."/>
            <person name="Sharp A.R."/>
            <person name="Dally N."/>
            <person name="Boughton B.A."/>
            <person name="Woo Y.H."/>
            <person name="Gao G."/>
            <person name="Schijlen E.G.W.M."/>
            <person name="Guo X."/>
            <person name="Momin A.A."/>
            <person name="Negrao S."/>
            <person name="Al-Babili S."/>
            <person name="Gehring C."/>
            <person name="Roessner U."/>
            <person name="Jung C."/>
            <person name="Murphy K."/>
            <person name="Arold S.T."/>
            <person name="Gojobori T."/>
            <person name="van der Linden C.G."/>
            <person name="van Loo E.N."/>
            <person name="Jellen E.N."/>
            <person name="Maughan P.J."/>
            <person name="Tester M."/>
        </authorList>
    </citation>
    <scope>NUCLEOTIDE SEQUENCE [LARGE SCALE GENOMIC DNA]</scope>
    <source>
        <strain evidence="2">cv. PI 614886</strain>
    </source>
</reference>
<proteinExistence type="predicted"/>
<dbReference type="EnsemblPlants" id="AUR62036062-RA">
    <property type="protein sequence ID" value="AUR62036062-RA:cds"/>
    <property type="gene ID" value="AUR62036062"/>
</dbReference>
<dbReference type="Gramene" id="AUR62036062-RA">
    <property type="protein sequence ID" value="AUR62036062-RA:cds"/>
    <property type="gene ID" value="AUR62036062"/>
</dbReference>
<evidence type="ECO:0000256" key="1">
    <source>
        <dbReference type="SAM" id="MobiDB-lite"/>
    </source>
</evidence>
<feature type="region of interest" description="Disordered" evidence="1">
    <location>
        <begin position="74"/>
        <end position="94"/>
    </location>
</feature>
<organism evidence="2 3">
    <name type="scientific">Chenopodium quinoa</name>
    <name type="common">Quinoa</name>
    <dbReference type="NCBI Taxonomy" id="63459"/>
    <lineage>
        <taxon>Eukaryota</taxon>
        <taxon>Viridiplantae</taxon>
        <taxon>Streptophyta</taxon>
        <taxon>Embryophyta</taxon>
        <taxon>Tracheophyta</taxon>
        <taxon>Spermatophyta</taxon>
        <taxon>Magnoliopsida</taxon>
        <taxon>eudicotyledons</taxon>
        <taxon>Gunneridae</taxon>
        <taxon>Pentapetalae</taxon>
        <taxon>Caryophyllales</taxon>
        <taxon>Chenopodiaceae</taxon>
        <taxon>Chenopodioideae</taxon>
        <taxon>Atripliceae</taxon>
        <taxon>Chenopodium</taxon>
    </lineage>
</organism>